<dbReference type="InterPro" id="IPR048527">
    <property type="entry name" value="Sde182_C"/>
</dbReference>
<evidence type="ECO:0000256" key="1">
    <source>
        <dbReference type="SAM" id="MobiDB-lite"/>
    </source>
</evidence>
<evidence type="ECO:0000313" key="5">
    <source>
        <dbReference type="Proteomes" id="UP000260812"/>
    </source>
</evidence>
<dbReference type="InterPro" id="IPR011483">
    <property type="entry name" value="Sde182_NH-like"/>
</dbReference>
<dbReference type="GO" id="GO:0016799">
    <property type="term" value="F:hydrolase activity, hydrolyzing N-glycosyl compounds"/>
    <property type="evidence" value="ECO:0007669"/>
    <property type="project" value="InterPro"/>
</dbReference>
<dbReference type="Gene3D" id="3.90.245.10">
    <property type="entry name" value="Ribonucleoside hydrolase-like"/>
    <property type="match status" value="1"/>
</dbReference>
<evidence type="ECO:0000259" key="3">
    <source>
        <dbReference type="Pfam" id="PF21027"/>
    </source>
</evidence>
<keyword evidence="5" id="KW-1185">Reference proteome</keyword>
<evidence type="ECO:0000259" key="2">
    <source>
        <dbReference type="Pfam" id="PF07632"/>
    </source>
</evidence>
<gene>
    <name evidence="4" type="ORF">DXC51_16395</name>
</gene>
<feature type="region of interest" description="Disordered" evidence="1">
    <location>
        <begin position="315"/>
        <end position="346"/>
    </location>
</feature>
<feature type="compositionally biased region" description="Basic and acidic residues" evidence="1">
    <location>
        <begin position="332"/>
        <end position="344"/>
    </location>
</feature>
<feature type="domain" description="Cellulose-binding Sde182 nucleoside hydrolase-like" evidence="2">
    <location>
        <begin position="9"/>
        <end position="275"/>
    </location>
</feature>
<dbReference type="InterPro" id="IPR013783">
    <property type="entry name" value="Ig-like_fold"/>
</dbReference>
<dbReference type="Gene3D" id="2.60.40.10">
    <property type="entry name" value="Immunoglobulins"/>
    <property type="match status" value="1"/>
</dbReference>
<dbReference type="InterPro" id="IPR036452">
    <property type="entry name" value="Ribo_hydro-like"/>
</dbReference>
<dbReference type="GeneID" id="97988407"/>
<dbReference type="AlphaFoldDB" id="A0A3E3I1S6"/>
<sequence>MNIHPQKPRLIVLTDISSLQPGCGEPDDTQSLIRLLLYSDLLDIEGLIATYSSHIKGAVKTDYLETIVRHYEKVWDNLLLHSADYPDPKKLLEGIRAGSLYCGMENVGEGKDTPGSNWIIRTADAPDPRPVWITIWGGATDLAQALWRVKTERSEEAFAAFSRKLRVYAIHDQYDDAGPWIRENCPEVFYITSYTAFRGMYRGGDTKDVSAEWVEENLRNGHGPLGSAYPNYDGGDIWGNVRGVKEGDTPSFLYLLPIGPGSPEHPEWGGWGGRFEGGKNRYFDAEDNIYSADNGEAEGRKQFHRDAVPAAGTMENGPAAEENTYAGPFKTPVERTSDTNRSDPKTTISRWRKDFQNSFQARMDWCTKSYEEANHEPTVVLEGLAGNIMIRQVRPGDTISLSAAGSSDPDGNHLFYHWWIYEEAGSCKEKIHISGAYSQRAAITIPASARTGSVHIILSLTDDGEPALTSYGRVILNITQEQPAVG</sequence>
<dbReference type="SUPFAM" id="SSF53590">
    <property type="entry name" value="Nucleoside hydrolase"/>
    <property type="match status" value="1"/>
</dbReference>
<dbReference type="RefSeq" id="WP_117544946.1">
    <property type="nucleotide sequence ID" value="NZ_JBKUNB010000005.1"/>
</dbReference>
<name>A0A3E3I1S6_9FIRM</name>
<dbReference type="Pfam" id="PF21027">
    <property type="entry name" value="Sde0182_C"/>
    <property type="match status" value="1"/>
</dbReference>
<dbReference type="EMBL" id="QVLV01000011">
    <property type="protein sequence ID" value="RGE58485.1"/>
    <property type="molecule type" value="Genomic_DNA"/>
</dbReference>
<reference evidence="4" key="1">
    <citation type="submission" date="2018-08" db="EMBL/GenBank/DDBJ databases">
        <title>A genome reference for cultivated species of the human gut microbiota.</title>
        <authorList>
            <person name="Zou Y."/>
            <person name="Xue W."/>
            <person name="Luo G."/>
        </authorList>
    </citation>
    <scope>NUCLEOTIDE SEQUENCE [LARGE SCALE GENOMIC DNA]</scope>
    <source>
        <strain evidence="4">TF05-5AC</strain>
    </source>
</reference>
<proteinExistence type="predicted"/>
<comment type="caution">
    <text evidence="4">The sequence shown here is derived from an EMBL/GenBank/DDBJ whole genome shotgun (WGS) entry which is preliminary data.</text>
</comment>
<feature type="domain" description="Cellulose-binding Sde182 C-terminal" evidence="3">
    <location>
        <begin position="398"/>
        <end position="478"/>
    </location>
</feature>
<accession>A0A3E3I1S6</accession>
<organism evidence="4 5">
    <name type="scientific">Eisenbergiella massiliensis</name>
    <dbReference type="NCBI Taxonomy" id="1720294"/>
    <lineage>
        <taxon>Bacteria</taxon>
        <taxon>Bacillati</taxon>
        <taxon>Bacillota</taxon>
        <taxon>Clostridia</taxon>
        <taxon>Lachnospirales</taxon>
        <taxon>Lachnospiraceae</taxon>
        <taxon>Eisenbergiella</taxon>
    </lineage>
</organism>
<protein>
    <submittedName>
        <fullName evidence="4">DUF1593 domain-containing protein</fullName>
    </submittedName>
</protein>
<dbReference type="Pfam" id="PF07632">
    <property type="entry name" value="Sde182_NH-like"/>
    <property type="match status" value="1"/>
</dbReference>
<dbReference type="Proteomes" id="UP000260812">
    <property type="component" value="Unassembled WGS sequence"/>
</dbReference>
<evidence type="ECO:0000313" key="4">
    <source>
        <dbReference type="EMBL" id="RGE58485.1"/>
    </source>
</evidence>